<feature type="transmembrane region" description="Helical" evidence="5">
    <location>
        <begin position="41"/>
        <end position="59"/>
    </location>
</feature>
<dbReference type="Pfam" id="PF01943">
    <property type="entry name" value="Polysacc_synt"/>
    <property type="match status" value="1"/>
</dbReference>
<keyword evidence="2 5" id="KW-0812">Transmembrane</keyword>
<keyword evidence="4 5" id="KW-0472">Membrane</keyword>
<feature type="transmembrane region" description="Helical" evidence="5">
    <location>
        <begin position="165"/>
        <end position="187"/>
    </location>
</feature>
<evidence type="ECO:0000256" key="4">
    <source>
        <dbReference type="ARBA" id="ARBA00023136"/>
    </source>
</evidence>
<dbReference type="RefSeq" id="WP_380971460.1">
    <property type="nucleotide sequence ID" value="NZ_JBHTEF010000001.1"/>
</dbReference>
<feature type="transmembrane region" description="Helical" evidence="5">
    <location>
        <begin position="114"/>
        <end position="134"/>
    </location>
</feature>
<proteinExistence type="predicted"/>
<dbReference type="CDD" id="cd13128">
    <property type="entry name" value="MATE_Wzx_like"/>
    <property type="match status" value="1"/>
</dbReference>
<evidence type="ECO:0000256" key="1">
    <source>
        <dbReference type="ARBA" id="ARBA00004141"/>
    </source>
</evidence>
<accession>A0ABW2SIF7</accession>
<keyword evidence="7" id="KW-1185">Reference proteome</keyword>
<sequence length="471" mass="50793">MASLKKNIAYSFAYQLLILALPLVTAPYLSRVIGASGVGTYSYSYAIAQYFVYFVKLGLDNYGNRTIAACQDDRDARTRAFWSIYALQAACFVLSGAAYLAYSFLFANDLTVALLQGLFVLSSLFDVNWFFFGMEQFKLTVIRNTVVKVATAALVFILVRDAGDVDVYVAVMCGGFLVSQLILWPFLRRYIGFHKPSASEVFAHVRPNIVLFVSVIAISIYNTLSRIILGAMVDEEAVGFFDNAAKIVSVPTALVAAVGTVMLPRTSALLAKGEMEKARSHIDRTMLAVMAFAGVSAFGIPSVAYPFVEVFYGPGFETTAAALVVLCATVPLLGFGNVMRTQYLIPSKLDNVFLVSAFCGAAASVVVNLALVPTLGALGASFASVAAEAAVLVYQAVRVRKSFPLGRYTLYLAVFLCIGALMAAVLQLVPYMGSDVVDMVARIGIGFAVYLPLAALAAWLLTRRRRKTGGQ</sequence>
<dbReference type="InterPro" id="IPR002797">
    <property type="entry name" value="Polysacc_synth"/>
</dbReference>
<comment type="caution">
    <text evidence="6">The sequence shown here is derived from an EMBL/GenBank/DDBJ whole genome shotgun (WGS) entry which is preliminary data.</text>
</comment>
<feature type="transmembrane region" description="Helical" evidence="5">
    <location>
        <begin position="12"/>
        <end position="29"/>
    </location>
</feature>
<organism evidence="6 7">
    <name type="scientific">Schaalia naturae</name>
    <dbReference type="NCBI Taxonomy" id="635203"/>
    <lineage>
        <taxon>Bacteria</taxon>
        <taxon>Bacillati</taxon>
        <taxon>Actinomycetota</taxon>
        <taxon>Actinomycetes</taxon>
        <taxon>Actinomycetales</taxon>
        <taxon>Actinomycetaceae</taxon>
        <taxon>Schaalia</taxon>
    </lineage>
</organism>
<feature type="transmembrane region" description="Helical" evidence="5">
    <location>
        <begin position="377"/>
        <end position="397"/>
    </location>
</feature>
<feature type="transmembrane region" description="Helical" evidence="5">
    <location>
        <begin position="80"/>
        <end position="102"/>
    </location>
</feature>
<feature type="transmembrane region" description="Helical" evidence="5">
    <location>
        <begin position="208"/>
        <end position="232"/>
    </location>
</feature>
<dbReference type="InterPro" id="IPR052556">
    <property type="entry name" value="PolySynth_Transporter"/>
</dbReference>
<evidence type="ECO:0000256" key="3">
    <source>
        <dbReference type="ARBA" id="ARBA00022989"/>
    </source>
</evidence>
<evidence type="ECO:0000256" key="2">
    <source>
        <dbReference type="ARBA" id="ARBA00022692"/>
    </source>
</evidence>
<gene>
    <name evidence="6" type="ORF">ACFQWG_01500</name>
</gene>
<dbReference type="PANTHER" id="PTHR43424">
    <property type="entry name" value="LOCUS PUTATIVE PROTEIN 1-RELATED"/>
    <property type="match status" value="1"/>
</dbReference>
<feature type="transmembrane region" description="Helical" evidence="5">
    <location>
        <begin position="285"/>
        <end position="308"/>
    </location>
</feature>
<evidence type="ECO:0000313" key="7">
    <source>
        <dbReference type="Proteomes" id="UP001596527"/>
    </source>
</evidence>
<keyword evidence="3 5" id="KW-1133">Transmembrane helix</keyword>
<dbReference type="EMBL" id="JBHTEF010000001">
    <property type="protein sequence ID" value="MFC7579901.1"/>
    <property type="molecule type" value="Genomic_DNA"/>
</dbReference>
<feature type="transmembrane region" description="Helical" evidence="5">
    <location>
        <begin position="141"/>
        <end position="159"/>
    </location>
</feature>
<feature type="transmembrane region" description="Helical" evidence="5">
    <location>
        <begin position="351"/>
        <end position="371"/>
    </location>
</feature>
<evidence type="ECO:0000256" key="5">
    <source>
        <dbReference type="SAM" id="Phobius"/>
    </source>
</evidence>
<reference evidence="7" key="1">
    <citation type="journal article" date="2019" name="Int. J. Syst. Evol. Microbiol.">
        <title>The Global Catalogue of Microorganisms (GCM) 10K type strain sequencing project: providing services to taxonomists for standard genome sequencing and annotation.</title>
        <authorList>
            <consortium name="The Broad Institute Genomics Platform"/>
            <consortium name="The Broad Institute Genome Sequencing Center for Infectious Disease"/>
            <person name="Wu L."/>
            <person name="Ma J."/>
        </authorList>
    </citation>
    <scope>NUCLEOTIDE SEQUENCE [LARGE SCALE GENOMIC DNA]</scope>
    <source>
        <strain evidence="7">CCUG 56698</strain>
    </source>
</reference>
<feature type="transmembrane region" description="Helical" evidence="5">
    <location>
        <begin position="244"/>
        <end position="264"/>
    </location>
</feature>
<dbReference type="PANTHER" id="PTHR43424:SF1">
    <property type="entry name" value="LOCUS PUTATIVE PROTEIN 1-RELATED"/>
    <property type="match status" value="1"/>
</dbReference>
<feature type="transmembrane region" description="Helical" evidence="5">
    <location>
        <begin position="320"/>
        <end position="339"/>
    </location>
</feature>
<feature type="transmembrane region" description="Helical" evidence="5">
    <location>
        <begin position="409"/>
        <end position="433"/>
    </location>
</feature>
<dbReference type="Proteomes" id="UP001596527">
    <property type="component" value="Unassembled WGS sequence"/>
</dbReference>
<name>A0ABW2SIF7_9ACTO</name>
<feature type="transmembrane region" description="Helical" evidence="5">
    <location>
        <begin position="439"/>
        <end position="461"/>
    </location>
</feature>
<evidence type="ECO:0000313" key="6">
    <source>
        <dbReference type="EMBL" id="MFC7579901.1"/>
    </source>
</evidence>
<comment type="subcellular location">
    <subcellularLocation>
        <location evidence="1">Membrane</location>
        <topology evidence="1">Multi-pass membrane protein</topology>
    </subcellularLocation>
</comment>
<protein>
    <submittedName>
        <fullName evidence="6">Flippase</fullName>
    </submittedName>
</protein>